<proteinExistence type="inferred from homology"/>
<keyword evidence="2" id="KW-0413">Isomerase</keyword>
<protein>
    <submittedName>
        <fullName evidence="3">PhzF family phenazine biosynthesis protein</fullName>
    </submittedName>
</protein>
<dbReference type="PIRSF" id="PIRSF016184">
    <property type="entry name" value="PhzC_PhzF"/>
    <property type="match status" value="1"/>
</dbReference>
<dbReference type="Pfam" id="PF02567">
    <property type="entry name" value="PhzC-PhzF"/>
    <property type="match status" value="1"/>
</dbReference>
<accession>A0ABV7ZUK9</accession>
<reference evidence="4" key="1">
    <citation type="journal article" date="2019" name="Int. J. Syst. Evol. Microbiol.">
        <title>The Global Catalogue of Microorganisms (GCM) 10K type strain sequencing project: providing services to taxonomists for standard genome sequencing and annotation.</title>
        <authorList>
            <consortium name="The Broad Institute Genomics Platform"/>
            <consortium name="The Broad Institute Genome Sequencing Center for Infectious Disease"/>
            <person name="Wu L."/>
            <person name="Ma J."/>
        </authorList>
    </citation>
    <scope>NUCLEOTIDE SEQUENCE [LARGE SCALE GENOMIC DNA]</scope>
    <source>
        <strain evidence="4">IBRC 10765</strain>
    </source>
</reference>
<comment type="caution">
    <text evidence="3">The sequence shown here is derived from an EMBL/GenBank/DDBJ whole genome shotgun (WGS) entry which is preliminary data.</text>
</comment>
<sequence length="278" mass="29528">MQGQLYRLAAFSSDPAGGNPAGVWIGDELPAPEDMQRIATEVGYSETAFIAPTTGEHRTIRYYSPLAEVSFCGHATVASAVVLGRLSGTGSYQLNTAVGLVPVRVDDSKGELQATLTSVAPEQKPAPSTLVNEVLNLLQWSPEELNETIPPALAYGGAWHLILATGSLIRLDQLTYDFDRLKALMLREGLTTIQLVYRESDEVFHARNAFPVGGVVEDPATGAAAAALGGYLRAADLIPVPSQFLIHQGAQMGRPSLLHIDVPELGGIRVSGTAVDIV</sequence>
<gene>
    <name evidence="3" type="ORF">ACFOOG_05025</name>
</gene>
<organism evidence="3 4">
    <name type="scientific">Saccharospirillum mangrovi</name>
    <dbReference type="NCBI Taxonomy" id="2161747"/>
    <lineage>
        <taxon>Bacteria</taxon>
        <taxon>Pseudomonadati</taxon>
        <taxon>Pseudomonadota</taxon>
        <taxon>Gammaproteobacteria</taxon>
        <taxon>Oceanospirillales</taxon>
        <taxon>Saccharospirillaceae</taxon>
        <taxon>Saccharospirillum</taxon>
    </lineage>
</organism>
<dbReference type="InterPro" id="IPR003719">
    <property type="entry name" value="Phenazine_PhzF-like"/>
</dbReference>
<dbReference type="Gene3D" id="3.10.310.10">
    <property type="entry name" value="Diaminopimelate Epimerase, Chain A, domain 1"/>
    <property type="match status" value="2"/>
</dbReference>
<dbReference type="EMBL" id="JBHRYR010000002">
    <property type="protein sequence ID" value="MFC3852192.1"/>
    <property type="molecule type" value="Genomic_DNA"/>
</dbReference>
<dbReference type="RefSeq" id="WP_380694063.1">
    <property type="nucleotide sequence ID" value="NZ_JBHRYR010000002.1"/>
</dbReference>
<dbReference type="PANTHER" id="PTHR13774">
    <property type="entry name" value="PHENAZINE BIOSYNTHESIS PROTEIN"/>
    <property type="match status" value="1"/>
</dbReference>
<dbReference type="NCBIfam" id="TIGR00654">
    <property type="entry name" value="PhzF_family"/>
    <property type="match status" value="1"/>
</dbReference>
<name>A0ABV7ZUK9_9GAMM</name>
<evidence type="ECO:0000313" key="3">
    <source>
        <dbReference type="EMBL" id="MFC3852192.1"/>
    </source>
</evidence>
<evidence type="ECO:0000313" key="4">
    <source>
        <dbReference type="Proteomes" id="UP001595617"/>
    </source>
</evidence>
<evidence type="ECO:0000256" key="2">
    <source>
        <dbReference type="ARBA" id="ARBA00023235"/>
    </source>
</evidence>
<comment type="similarity">
    <text evidence="1">Belongs to the PhzF family.</text>
</comment>
<evidence type="ECO:0000256" key="1">
    <source>
        <dbReference type="ARBA" id="ARBA00008270"/>
    </source>
</evidence>
<dbReference type="PANTHER" id="PTHR13774:SF39">
    <property type="entry name" value="BIOSYNTHESIS PROTEIN, PUTATIVE-RELATED"/>
    <property type="match status" value="1"/>
</dbReference>
<keyword evidence="4" id="KW-1185">Reference proteome</keyword>
<dbReference type="SUPFAM" id="SSF54506">
    <property type="entry name" value="Diaminopimelate epimerase-like"/>
    <property type="match status" value="1"/>
</dbReference>
<dbReference type="Proteomes" id="UP001595617">
    <property type="component" value="Unassembled WGS sequence"/>
</dbReference>